<dbReference type="GO" id="GO:1990904">
    <property type="term" value="C:ribonucleoprotein complex"/>
    <property type="evidence" value="ECO:0007669"/>
    <property type="project" value="UniProtKB-KW"/>
</dbReference>
<evidence type="ECO:0000256" key="4">
    <source>
        <dbReference type="ARBA" id="ARBA00023274"/>
    </source>
</evidence>
<keyword evidence="1 6" id="KW-0699">rRNA-binding</keyword>
<evidence type="ECO:0000256" key="3">
    <source>
        <dbReference type="ARBA" id="ARBA00022980"/>
    </source>
</evidence>
<dbReference type="NCBIfam" id="TIGR00061">
    <property type="entry name" value="L21"/>
    <property type="match status" value="1"/>
</dbReference>
<sequence length="108" mass="13041">MKIFTISIIKGFQFILSVNKYIYIPFIKKYNINDIFYIKKNLFYKNNKKFKIGYPYIKDIIVISKVLDHLKGNKKIICKKKRRKGYFKKKGYRNKLTKIKILSIKYGS</sequence>
<dbReference type="GO" id="GO:0005737">
    <property type="term" value="C:cytoplasm"/>
    <property type="evidence" value="ECO:0007669"/>
    <property type="project" value="UniProtKB-ARBA"/>
</dbReference>
<dbReference type="EMBL" id="CP157896">
    <property type="protein sequence ID" value="XBT18683.1"/>
    <property type="molecule type" value="Genomic_DNA"/>
</dbReference>
<dbReference type="GO" id="GO:0006412">
    <property type="term" value="P:translation"/>
    <property type="evidence" value="ECO:0007669"/>
    <property type="project" value="InterPro"/>
</dbReference>
<dbReference type="PANTHER" id="PTHR21349">
    <property type="entry name" value="50S RIBOSOMAL PROTEIN L21"/>
    <property type="match status" value="1"/>
</dbReference>
<dbReference type="GO" id="GO:0003735">
    <property type="term" value="F:structural constituent of ribosome"/>
    <property type="evidence" value="ECO:0007669"/>
    <property type="project" value="InterPro"/>
</dbReference>
<dbReference type="PANTHER" id="PTHR21349:SF7">
    <property type="entry name" value="LARGE RIBOSOMAL SUBUNIT PROTEIN BL21C"/>
    <property type="match status" value="1"/>
</dbReference>
<dbReference type="InterPro" id="IPR036164">
    <property type="entry name" value="bL21-like_sf"/>
</dbReference>
<comment type="function">
    <text evidence="6">This protein binds to 23S rRNA in the presence of protein L20.</text>
</comment>
<dbReference type="AlphaFoldDB" id="A0AAU7QS53"/>
<keyword evidence="3 6" id="KW-0689">Ribosomal protein</keyword>
<dbReference type="InterPro" id="IPR028909">
    <property type="entry name" value="bL21-like"/>
</dbReference>
<proteinExistence type="inferred from homology"/>
<dbReference type="GO" id="GO:0005840">
    <property type="term" value="C:ribosome"/>
    <property type="evidence" value="ECO:0007669"/>
    <property type="project" value="UniProtKB-KW"/>
</dbReference>
<dbReference type="SUPFAM" id="SSF141091">
    <property type="entry name" value="L21p-like"/>
    <property type="match status" value="1"/>
</dbReference>
<evidence type="ECO:0000313" key="7">
    <source>
        <dbReference type="EMBL" id="XBT18683.1"/>
    </source>
</evidence>
<protein>
    <recommendedName>
        <fullName evidence="5 6">50S ribosomal protein L21</fullName>
    </recommendedName>
</protein>
<keyword evidence="4 6" id="KW-0687">Ribonucleoprotein</keyword>
<comment type="similarity">
    <text evidence="6">Belongs to the bacterial ribosomal protein bL21 family.</text>
</comment>
<evidence type="ECO:0000256" key="1">
    <source>
        <dbReference type="ARBA" id="ARBA00022730"/>
    </source>
</evidence>
<evidence type="ECO:0000256" key="6">
    <source>
        <dbReference type="RuleBase" id="RU000562"/>
    </source>
</evidence>
<name>A0AAU7QS53_9FLAO</name>
<gene>
    <name evidence="7" type="primary">rplU</name>
    <name evidence="7" type="ORF">ABNO60_00870</name>
</gene>
<evidence type="ECO:0000256" key="5">
    <source>
        <dbReference type="ARBA" id="ARBA00035483"/>
    </source>
</evidence>
<dbReference type="Pfam" id="PF00829">
    <property type="entry name" value="Ribosomal_L21p"/>
    <property type="match status" value="1"/>
</dbReference>
<evidence type="ECO:0000256" key="2">
    <source>
        <dbReference type="ARBA" id="ARBA00022884"/>
    </source>
</evidence>
<keyword evidence="2 6" id="KW-0694">RNA-binding</keyword>
<organism evidence="7">
    <name type="scientific">Candidatus Shikimatogenerans sp. Tcar</name>
    <dbReference type="NCBI Taxonomy" id="3158565"/>
    <lineage>
        <taxon>Bacteria</taxon>
        <taxon>Pseudomonadati</taxon>
        <taxon>Bacteroidota</taxon>
        <taxon>Flavobacteriia</taxon>
        <taxon>Flavobacteriales</taxon>
        <taxon>Candidatus Shikimatogenerans</taxon>
    </lineage>
</organism>
<dbReference type="InterPro" id="IPR001787">
    <property type="entry name" value="Ribosomal_bL21"/>
</dbReference>
<accession>A0AAU7QS53</accession>
<dbReference type="GO" id="GO:0019843">
    <property type="term" value="F:rRNA binding"/>
    <property type="evidence" value="ECO:0007669"/>
    <property type="project" value="UniProtKB-KW"/>
</dbReference>
<reference evidence="7" key="1">
    <citation type="submission" date="2024-06" db="EMBL/GenBank/DDBJ databases">
        <title>Diversity, functionality, and evolutionary history of bacterial symbionts in false click beetles (Coleoptera, Throscidae).</title>
        <authorList>
            <person name="Wierz J.C."/>
            <person name="Malm H."/>
            <person name="Kaltenpoth M."/>
            <person name="Engl T."/>
        </authorList>
    </citation>
    <scope>NUCLEOTIDE SEQUENCE</scope>
    <source>
        <strain evidence="7">Tcar</strain>
    </source>
</reference>